<accession>A0A929MPG4</accession>
<dbReference type="InterPro" id="IPR029055">
    <property type="entry name" value="Ntn_hydrolases_N"/>
</dbReference>
<dbReference type="EMBL" id="JABZFV010000135">
    <property type="protein sequence ID" value="MBF0935126.1"/>
    <property type="molecule type" value="Genomic_DNA"/>
</dbReference>
<feature type="domain" description="Glutamine amidotransferase type-2" evidence="3">
    <location>
        <begin position="8"/>
        <end position="105"/>
    </location>
</feature>
<dbReference type="PROSITE" id="PS51278">
    <property type="entry name" value="GATASE_TYPE_2"/>
    <property type="match status" value="1"/>
</dbReference>
<dbReference type="PANTHER" id="PTHR11907">
    <property type="entry name" value="AMIDOPHOSPHORIBOSYLTRANSFERASE"/>
    <property type="match status" value="1"/>
</dbReference>
<keyword evidence="2" id="KW-0315">Glutamine amidotransferase</keyword>
<dbReference type="EC" id="2.4.2.14" evidence="4"/>
<comment type="caution">
    <text evidence="4">The sequence shown here is derived from an EMBL/GenBank/DDBJ whole genome shotgun (WGS) entry which is preliminary data.</text>
</comment>
<evidence type="ECO:0000313" key="4">
    <source>
        <dbReference type="EMBL" id="MBF0935126.1"/>
    </source>
</evidence>
<protein>
    <submittedName>
        <fullName evidence="4">Amidophosphoribosyltransferase</fullName>
        <ecNumber evidence="4">2.4.2.14</ecNumber>
    </submittedName>
</protein>
<name>A0A929MPG4_ABIDE</name>
<dbReference type="Proteomes" id="UP000757900">
    <property type="component" value="Unassembled WGS sequence"/>
</dbReference>
<dbReference type="SUPFAM" id="SSF56235">
    <property type="entry name" value="N-terminal nucleophile aminohydrolases (Ntn hydrolases)"/>
    <property type="match status" value="1"/>
</dbReference>
<reference evidence="4" key="1">
    <citation type="submission" date="2020-04" db="EMBL/GenBank/DDBJ databases">
        <title>Deep metagenomics examines the oral microbiome during advanced dental caries in children, revealing novel taxa and co-occurrences with host molecules.</title>
        <authorList>
            <person name="Baker J.L."/>
            <person name="Morton J.T."/>
            <person name="Dinis M."/>
            <person name="Alvarez R."/>
            <person name="Tran N.C."/>
            <person name="Knight R."/>
            <person name="Edlund A."/>
        </authorList>
    </citation>
    <scope>NUCLEOTIDE SEQUENCE</scope>
    <source>
        <strain evidence="4">JCVI_23_bin.16</strain>
    </source>
</reference>
<keyword evidence="1 4" id="KW-0808">Transferase</keyword>
<dbReference type="GO" id="GO:0004044">
    <property type="term" value="F:amidophosphoribosyltransferase activity"/>
    <property type="evidence" value="ECO:0007669"/>
    <property type="project" value="UniProtKB-EC"/>
</dbReference>
<evidence type="ECO:0000313" key="5">
    <source>
        <dbReference type="Proteomes" id="UP000757900"/>
    </source>
</evidence>
<feature type="non-terminal residue" evidence="4">
    <location>
        <position position="105"/>
    </location>
</feature>
<proteinExistence type="predicted"/>
<sequence>MRGINEECGVFGIWNHPEASHVTYFGLHSLQHRGQEGAGIVAGSSQGLDNHRGHGLVSEVFRDDSILDRLSGDRAIGHVRYSTSGTNHIENVQPFLFHFYDMDLG</sequence>
<dbReference type="InterPro" id="IPR017932">
    <property type="entry name" value="GATase_2_dom"/>
</dbReference>
<evidence type="ECO:0000256" key="1">
    <source>
        <dbReference type="ARBA" id="ARBA00022679"/>
    </source>
</evidence>
<organism evidence="4 5">
    <name type="scientific">Abiotrophia defectiva</name>
    <name type="common">Streptococcus defectivus</name>
    <dbReference type="NCBI Taxonomy" id="46125"/>
    <lineage>
        <taxon>Bacteria</taxon>
        <taxon>Bacillati</taxon>
        <taxon>Bacillota</taxon>
        <taxon>Bacilli</taxon>
        <taxon>Lactobacillales</taxon>
        <taxon>Aerococcaceae</taxon>
        <taxon>Abiotrophia</taxon>
    </lineage>
</organism>
<gene>
    <name evidence="4" type="ORF">HXK00_05725</name>
</gene>
<dbReference type="AlphaFoldDB" id="A0A929MPG4"/>
<keyword evidence="4" id="KW-0328">Glycosyltransferase</keyword>
<evidence type="ECO:0000256" key="2">
    <source>
        <dbReference type="ARBA" id="ARBA00022962"/>
    </source>
</evidence>
<dbReference type="Gene3D" id="3.60.20.10">
    <property type="entry name" value="Glutamine Phosphoribosylpyrophosphate, subunit 1, domain 1"/>
    <property type="match status" value="1"/>
</dbReference>
<evidence type="ECO:0000259" key="3">
    <source>
        <dbReference type="PROSITE" id="PS51278"/>
    </source>
</evidence>